<feature type="compositionally biased region" description="Polar residues" evidence="1">
    <location>
        <begin position="15"/>
        <end position="35"/>
    </location>
</feature>
<feature type="region of interest" description="Disordered" evidence="1">
    <location>
        <begin position="1"/>
        <end position="60"/>
    </location>
</feature>
<feature type="compositionally biased region" description="Polar residues" evidence="1">
    <location>
        <begin position="43"/>
        <end position="60"/>
    </location>
</feature>
<name>A0A4Y9JSA6_9PAST</name>
<accession>A0A4Y9JSA6</accession>
<comment type="caution">
    <text evidence="2">The sequence shown here is derived from an EMBL/GenBank/DDBJ whole genome shotgun (WGS) entry which is preliminary data.</text>
</comment>
<protein>
    <submittedName>
        <fullName evidence="2">Uncharacterized protein</fullName>
    </submittedName>
</protein>
<organism evidence="2 3">
    <name type="scientific">Muribacter muris</name>
    <dbReference type="NCBI Taxonomy" id="67855"/>
    <lineage>
        <taxon>Bacteria</taxon>
        <taxon>Pseudomonadati</taxon>
        <taxon>Pseudomonadota</taxon>
        <taxon>Gammaproteobacteria</taxon>
        <taxon>Pasteurellales</taxon>
        <taxon>Pasteurellaceae</taxon>
        <taxon>Muribacter</taxon>
    </lineage>
</organism>
<dbReference type="RefSeq" id="WP_135057964.1">
    <property type="nucleotide sequence ID" value="NZ_JADGLC010000023.1"/>
</dbReference>
<evidence type="ECO:0000313" key="3">
    <source>
        <dbReference type="Proteomes" id="UP000297396"/>
    </source>
</evidence>
<gene>
    <name evidence="2" type="ORF">E4T80_09890</name>
</gene>
<proteinExistence type="predicted"/>
<dbReference type="Proteomes" id="UP000297396">
    <property type="component" value="Unassembled WGS sequence"/>
</dbReference>
<sequence>MATLKPTANAKHKVNAQTGFGQNGQVRFRDSTASVGGQMFGGSMTNKTGQKPTNCSDCSR</sequence>
<evidence type="ECO:0000256" key="1">
    <source>
        <dbReference type="SAM" id="MobiDB-lite"/>
    </source>
</evidence>
<reference evidence="2 3" key="1">
    <citation type="submission" date="2019-03" db="EMBL/GenBank/DDBJ databases">
        <title>Diversity of the mouse oral microbiome.</title>
        <authorList>
            <person name="Joseph S."/>
            <person name="Aduse-Opoku J."/>
            <person name="Curtis M."/>
            <person name="Wade W."/>
            <person name="Hashim A."/>
        </authorList>
    </citation>
    <scope>NUCLEOTIDE SEQUENCE [LARGE SCALE GENOMIC DNA]</scope>
    <source>
        <strain evidence="2 3">WT12</strain>
    </source>
</reference>
<dbReference type="AlphaFoldDB" id="A0A4Y9JSA6"/>
<evidence type="ECO:0000313" key="2">
    <source>
        <dbReference type="EMBL" id="TFV08591.1"/>
    </source>
</evidence>
<dbReference type="EMBL" id="SPPA01000023">
    <property type="protein sequence ID" value="TFV08591.1"/>
    <property type="molecule type" value="Genomic_DNA"/>
</dbReference>